<evidence type="ECO:0000259" key="3">
    <source>
        <dbReference type="PROSITE" id="PS50825"/>
    </source>
</evidence>
<dbReference type="Proteomes" id="UP000223913">
    <property type="component" value="Unassembled WGS sequence"/>
</dbReference>
<proteinExistence type="predicted"/>
<sequence length="1470" mass="157473">MTKAPFPKTLLLWPLLLFFTLSAGASTETELPILLDCSQHYNPLYYQGSDGSAIIRISDGTPPYVVSWTGPVTNAGLLDTNGVYRIQDLPAGMYEIQVEDADGATANCSFTLDEVECDISLDLLTAATTCPGTATGTFAFTYSTRYNSVNIEWSGRDQAPLNIYGINTFGTTLLPAGTYGVTITDSRNCRIADSTVIAEALPLALDCASFRNPGSASAQDGSISPTLSGGSLPYTLRWTGPVSDTAQIDNPTGFMINSLPAGTYDLELTDKYGCIAFCSTTLGNPIPCADFSVELVPNSPKCPGENSGKLQIEVTGGTPTFIYDWADDQYDGQGADGELKDLPAGIYALSVSDQNGCVAAATAIIQEAAPLLVTCGDPNFPTGQDTMNGEFIVQIDPQAPRPFTIEYSNGLETLTWPTSNPLLFNVFQIDSLAEGLYTVSVTDGNGCVSSCSVDMNIPGCEKKLVNVVSQFSNCHGESAGSINLQLISGTPADYTFDWQNDAYDGQHQLTQLASGFYPVTITAANGCVDIRNILINDPPPLILSCLDTISPGTIGAADGSNTVYALGGSPPYAITWTGPVSGSRTGLPPGEFSIGGLTAGEYFVAIVDNNGCSTDCTFFINDPAPDCELELTCRENGPGEGLGPGSYSFEIKGGTPLYDLQLQGTAKLDFVLDTAGTWTSGLLPAGDWTFIVTDAEGCTQNCTFTVDPPPCDLQVDVFSYGESCANESDGRIEVNIVSGTPPFKFQWSNGATTLDQYGLRPDAYEITVTDANNCENETLVFIGYGLPLPELTADLGTTICWGQCYQYPISFTGSPPFTLEYTVFQNGRTESYREEFQDLQNYLEICPEDLGLTPGSFLINFGQLSDRKCSQEINTVRSFAYQAPVHSILQVNECVTDSIVIENTVFTPANPGGTIVLANAAASGCDSLIEVLPIYFNETEHIEQVLCPGESLTIGNEIFDQNRPTGTVILPNATADFCDSIIVVSLDFTASITSELEETLCAGDSLIVGSEVFNADRPAGSVILQTALGCDSTVTVNLHFLPERQATLRGDTLICAGGESYLRLVVSPGGTYNYQIQSAAGLISGSSDREELIIPQNPMQSDVFVLQSITSADDCPIIIRQDSVNISVSNPQISLHPLADYHGFGVSCAEAHDGQLEVNVEGGIAPFEVLWNDGSPGTVKTGLAAGTYSISLTDQIGCTAETTAVLEAPAPLSGKMEGITEGCNEFAIPLIRIHELSGGSGNYFYQFNGGGYAPLGTAPVELGPLDSSGVYQVFIQDENECTLMQEVIIPQSEQLLLDLGPDRSISLGDSILISPLLNFTPQSWDWFPNTWVRDTAALELRATPQQSTVYRFTALSEGGCTISDEIKVTVNTQVPVFIPNAFSPNGDGVNDRLTVYSNQSVSQIERMAIYDRWGNQLYQRRQFPANDPQYGWDGRYKGRLLGSGTYICQLELQLINGQRLRMSSAVDMIR</sequence>
<name>A0A2D0NBF2_FLAN2</name>
<keyword evidence="1" id="KW-0677">Repeat</keyword>
<dbReference type="Pfam" id="PF13585">
    <property type="entry name" value="CHU_C"/>
    <property type="match status" value="1"/>
</dbReference>
<accession>A0A2D0NBF2</accession>
<keyword evidence="5" id="KW-1185">Reference proteome</keyword>
<reference evidence="4 5" key="1">
    <citation type="submission" date="2017-10" db="EMBL/GenBank/DDBJ databases">
        <title>The draft genome sequence of Lewinella nigricans NBRC 102662.</title>
        <authorList>
            <person name="Wang K."/>
        </authorList>
    </citation>
    <scope>NUCLEOTIDE SEQUENCE [LARGE SCALE GENOMIC DNA]</scope>
    <source>
        <strain evidence="4 5">NBRC 102662</strain>
    </source>
</reference>
<dbReference type="InterPro" id="IPR003410">
    <property type="entry name" value="HYR_dom"/>
</dbReference>
<protein>
    <recommendedName>
        <fullName evidence="3">HYR domain-containing protein</fullName>
    </recommendedName>
</protein>
<dbReference type="Gene3D" id="2.60.40.740">
    <property type="match status" value="2"/>
</dbReference>
<feature type="signal peptide" evidence="2">
    <location>
        <begin position="1"/>
        <end position="25"/>
    </location>
</feature>
<evidence type="ECO:0000313" key="4">
    <source>
        <dbReference type="EMBL" id="PHN05817.1"/>
    </source>
</evidence>
<evidence type="ECO:0000313" key="5">
    <source>
        <dbReference type="Proteomes" id="UP000223913"/>
    </source>
</evidence>
<dbReference type="Pfam" id="PF13573">
    <property type="entry name" value="SprB"/>
    <property type="match status" value="3"/>
</dbReference>
<dbReference type="InterPro" id="IPR025667">
    <property type="entry name" value="SprB_repeat"/>
</dbReference>
<comment type="caution">
    <text evidence="4">The sequence shown here is derived from an EMBL/GenBank/DDBJ whole genome shotgun (WGS) entry which is preliminary data.</text>
</comment>
<dbReference type="RefSeq" id="WP_099150907.1">
    <property type="nucleotide sequence ID" value="NZ_PDUD01000020.1"/>
</dbReference>
<evidence type="ECO:0000256" key="1">
    <source>
        <dbReference type="ARBA" id="ARBA00022737"/>
    </source>
</evidence>
<dbReference type="PROSITE" id="PS50825">
    <property type="entry name" value="HYR"/>
    <property type="match status" value="1"/>
</dbReference>
<dbReference type="EMBL" id="PDUD01000020">
    <property type="protein sequence ID" value="PHN05817.1"/>
    <property type="molecule type" value="Genomic_DNA"/>
</dbReference>
<organism evidence="4 5">
    <name type="scientific">Flavilitoribacter nigricans (strain ATCC 23147 / DSM 23189 / NBRC 102662 / NCIMB 1420 / SS-2)</name>
    <name type="common">Lewinella nigricans</name>
    <dbReference type="NCBI Taxonomy" id="1122177"/>
    <lineage>
        <taxon>Bacteria</taxon>
        <taxon>Pseudomonadati</taxon>
        <taxon>Bacteroidota</taxon>
        <taxon>Saprospiria</taxon>
        <taxon>Saprospirales</taxon>
        <taxon>Lewinellaceae</taxon>
        <taxon>Flavilitoribacter</taxon>
    </lineage>
</organism>
<evidence type="ECO:0000256" key="2">
    <source>
        <dbReference type="SAM" id="SignalP"/>
    </source>
</evidence>
<dbReference type="OrthoDB" id="7794186at2"/>
<feature type="chain" id="PRO_5012406687" description="HYR domain-containing protein" evidence="2">
    <location>
        <begin position="26"/>
        <end position="1470"/>
    </location>
</feature>
<dbReference type="InterPro" id="IPR026341">
    <property type="entry name" value="T9SS_type_B"/>
</dbReference>
<gene>
    <name evidence="4" type="ORF">CRP01_15200</name>
</gene>
<dbReference type="NCBIfam" id="TIGR04131">
    <property type="entry name" value="Bac_Flav_CTERM"/>
    <property type="match status" value="1"/>
</dbReference>
<keyword evidence="2" id="KW-0732">Signal</keyword>
<feature type="domain" description="HYR" evidence="3">
    <location>
        <begin position="535"/>
        <end position="624"/>
    </location>
</feature>